<dbReference type="RefSeq" id="WP_010852017.1">
    <property type="nucleotide sequence ID" value="NZ_HF570956.1"/>
</dbReference>
<dbReference type="Gene3D" id="3.40.50.450">
    <property type="match status" value="1"/>
</dbReference>
<feature type="domain" description="Smf/DprA SLOG" evidence="2">
    <location>
        <begin position="88"/>
        <end position="298"/>
    </location>
</feature>
<dbReference type="Pfam" id="PF02481">
    <property type="entry name" value="DNA_processg_A"/>
    <property type="match status" value="1"/>
</dbReference>
<protein>
    <submittedName>
        <fullName evidence="3">SMF protein</fullName>
    </submittedName>
</protein>
<dbReference type="OrthoDB" id="9785707at2"/>
<dbReference type="GO" id="GO:0009294">
    <property type="term" value="P:DNA-mediated transformation"/>
    <property type="evidence" value="ECO:0007669"/>
    <property type="project" value="InterPro"/>
</dbReference>
<dbReference type="EMBL" id="CAIZ01000067">
    <property type="protein sequence ID" value="CCH69364.1"/>
    <property type="molecule type" value="Genomic_DNA"/>
</dbReference>
<dbReference type="AlphaFoldDB" id="N0E386"/>
<comment type="caution">
    <text evidence="3">The sequence shown here is derived from an EMBL/GenBank/DDBJ whole genome shotgun (WGS) entry which is preliminary data.</text>
</comment>
<evidence type="ECO:0000256" key="1">
    <source>
        <dbReference type="ARBA" id="ARBA00006525"/>
    </source>
</evidence>
<accession>N0E386</accession>
<name>N0E386_9MICO</name>
<proteinExistence type="inferred from homology"/>
<gene>
    <name evidence="3" type="ORF">BN10_1590016</name>
</gene>
<dbReference type="STRING" id="1193181.BN10_1590016"/>
<dbReference type="Proteomes" id="UP000013167">
    <property type="component" value="Unassembled WGS sequence"/>
</dbReference>
<dbReference type="InterPro" id="IPR057666">
    <property type="entry name" value="DrpA_SLOG"/>
</dbReference>
<dbReference type="PANTHER" id="PTHR43022">
    <property type="entry name" value="PROTEIN SMF"/>
    <property type="match status" value="1"/>
</dbReference>
<keyword evidence="4" id="KW-1185">Reference proteome</keyword>
<comment type="similarity">
    <text evidence="1">Belongs to the DprA/Smf family.</text>
</comment>
<organism evidence="3 4">
    <name type="scientific">Phycicoccus elongatus Lp2</name>
    <dbReference type="NCBI Taxonomy" id="1193181"/>
    <lineage>
        <taxon>Bacteria</taxon>
        <taxon>Bacillati</taxon>
        <taxon>Actinomycetota</taxon>
        <taxon>Actinomycetes</taxon>
        <taxon>Micrococcales</taxon>
        <taxon>Intrasporangiaceae</taxon>
        <taxon>Phycicoccus</taxon>
    </lineage>
</organism>
<dbReference type="HOGENOM" id="CLU_029601_2_1_11"/>
<dbReference type="InterPro" id="IPR003488">
    <property type="entry name" value="DprA"/>
</dbReference>
<evidence type="ECO:0000313" key="3">
    <source>
        <dbReference type="EMBL" id="CCH69364.1"/>
    </source>
</evidence>
<evidence type="ECO:0000313" key="4">
    <source>
        <dbReference type="Proteomes" id="UP000013167"/>
    </source>
</evidence>
<dbReference type="eggNOG" id="COG0758">
    <property type="taxonomic scope" value="Bacteria"/>
</dbReference>
<evidence type="ECO:0000259" key="2">
    <source>
        <dbReference type="Pfam" id="PF02481"/>
    </source>
</evidence>
<dbReference type="NCBIfam" id="TIGR00732">
    <property type="entry name" value="dprA"/>
    <property type="match status" value="1"/>
</dbReference>
<dbReference type="SUPFAM" id="SSF102405">
    <property type="entry name" value="MCP/YpsA-like"/>
    <property type="match status" value="1"/>
</dbReference>
<sequence>MTGTSLAVVGGDERRARVVWSHLVEPVVDPSRSTPGLTVTGLIARDGALRPLEGLASGSLTLAGAQARLAGLDLAAHLRALDRLGIRVLIPGDEEWPLGLDDLPTPPHCLYVRGPFHQSALHEDGLAVVGARACTPYGSQVARNMAAHLTDRGRVVISGGAFGIDAAAHEGALSAEGPTVAVLACGLDRFYPQANAGLFRRILDDGALVSELPPGCAPYRQRFLARNRLIAALGVGTVVVEASLRSGSLSTAGRAFELGRHVAMVPGPVTSAASAGCHEWLRTKPVSLVTDGRDVLDLMGQLGVDAMDPRRLRSTVLDLITDDDEALYSAVPVRDGADVTALQRASGLSAQDTTKGLGRLQALGVVEHCAGRWRKAALT</sequence>
<dbReference type="PANTHER" id="PTHR43022:SF1">
    <property type="entry name" value="PROTEIN SMF"/>
    <property type="match status" value="1"/>
</dbReference>
<reference evidence="3 4" key="1">
    <citation type="journal article" date="2013" name="ISME J.">
        <title>A metabolic model for members of the genus Tetrasphaera involved in enhanced biological phosphorus removal.</title>
        <authorList>
            <person name="Kristiansen R."/>
            <person name="Nguyen H.T.T."/>
            <person name="Saunders A.M."/>
            <person name="Nielsen J.L."/>
            <person name="Wimmer R."/>
            <person name="Le V.Q."/>
            <person name="McIlroy S.J."/>
            <person name="Petrovski S."/>
            <person name="Seviour R.J."/>
            <person name="Calteau A."/>
            <person name="Nielsen K.L."/>
            <person name="Nielsen P.H."/>
        </authorList>
    </citation>
    <scope>NUCLEOTIDE SEQUENCE [LARGE SCALE GENOMIC DNA]</scope>
    <source>
        <strain evidence="3 4">Lp2</strain>
    </source>
</reference>